<dbReference type="Gene3D" id="3.90.226.10">
    <property type="entry name" value="2-enoyl-CoA Hydratase, Chain A, domain 1"/>
    <property type="match status" value="1"/>
</dbReference>
<evidence type="ECO:0000256" key="4">
    <source>
        <dbReference type="ARBA" id="ARBA00049556"/>
    </source>
</evidence>
<gene>
    <name evidence="6" type="ORF">Ga0080574_TMP936</name>
</gene>
<dbReference type="GO" id="GO:0016853">
    <property type="term" value="F:isomerase activity"/>
    <property type="evidence" value="ECO:0007669"/>
    <property type="project" value="UniProtKB-KW"/>
</dbReference>
<dbReference type="GO" id="GO:0006631">
    <property type="term" value="P:fatty acid metabolic process"/>
    <property type="evidence" value="ECO:0007669"/>
    <property type="project" value="InterPro"/>
</dbReference>
<dbReference type="SUPFAM" id="SSF48179">
    <property type="entry name" value="6-phosphogluconate dehydrogenase C-terminal domain-like"/>
    <property type="match status" value="1"/>
</dbReference>
<dbReference type="AlphaFoldDB" id="A0A1P8UPF3"/>
<evidence type="ECO:0000256" key="3">
    <source>
        <dbReference type="ARBA" id="ARBA00023268"/>
    </source>
</evidence>
<dbReference type="CDD" id="cd06558">
    <property type="entry name" value="crotonase-like"/>
    <property type="match status" value="1"/>
</dbReference>
<dbReference type="InterPro" id="IPR001753">
    <property type="entry name" value="Enoyl-CoA_hydra/iso"/>
</dbReference>
<dbReference type="InterPro" id="IPR029045">
    <property type="entry name" value="ClpP/crotonase-like_dom_sf"/>
</dbReference>
<organism evidence="6 7">
    <name type="scientific">Salipiger abyssi</name>
    <dbReference type="NCBI Taxonomy" id="1250539"/>
    <lineage>
        <taxon>Bacteria</taxon>
        <taxon>Pseudomonadati</taxon>
        <taxon>Pseudomonadota</taxon>
        <taxon>Alphaproteobacteria</taxon>
        <taxon>Rhodobacterales</taxon>
        <taxon>Roseobacteraceae</taxon>
        <taxon>Salipiger</taxon>
    </lineage>
</organism>
<reference evidence="6 7" key="1">
    <citation type="submission" date="2016-04" db="EMBL/GenBank/DDBJ databases">
        <title>Deep-sea bacteria in the southern Pacific.</title>
        <authorList>
            <person name="Tang K."/>
        </authorList>
    </citation>
    <scope>NUCLEOTIDE SEQUENCE [LARGE SCALE GENOMIC DNA]</scope>
    <source>
        <strain evidence="6 7">JLT2014</strain>
    </source>
</reference>
<evidence type="ECO:0000259" key="5">
    <source>
        <dbReference type="Pfam" id="PF02737"/>
    </source>
</evidence>
<dbReference type="InterPro" id="IPR008927">
    <property type="entry name" value="6-PGluconate_DH-like_C_sf"/>
</dbReference>
<sequence>MVWLGLPPPPSNVLTRELRAALLTAFDRALAEPGARAVVIHGRGKSFPIVTDAEEVVRQNAAPSLADLCSRIETAPLPVVMALHGHVLGGGLELALAGHYRVALASARVGLPVVRLGLLPSAGATQRLPRMIGAKGALDMMLSGALYAIDAPPARGLVDAVAESDLLGATGAFVRKLLAEDKGPRQSAELRRGFADAPAYQQEVARCRERVAAQPELAPREIVAAVEAALLLPFEAGLAFEADAFETCAGSEQSKALRAAQVAERRALRFGLPAGTELPELRRIAVLGGGPLAAQLVYAALNAGLAVNWGTRDPARLRIGVPQVNEMFRQSVAHGVIDEDTARDRMGGLRVGDSTDMTGDSDMILHAAPGQGDVPAPGDVVRAVACTGRVEGLGLRFAQPVYAMRLVEVIAGPSATPAQLAAALSLARALGKVPVKVTSEGDSLASRLMGACQRAADALVDAGQDPYAIDRALRDWGWQRPPFQFRDRIGLDKLAQRSRAEGARNWSALLLAQGRGAARRAGACMTGRPSRAIPGRIPRYVRCWRPSARLPSR</sequence>
<keyword evidence="1" id="KW-0413">Isomerase</keyword>
<accession>A0A1P8UPF3</accession>
<keyword evidence="6" id="KW-0560">Oxidoreductase</keyword>
<evidence type="ECO:0000313" key="7">
    <source>
        <dbReference type="Proteomes" id="UP000187059"/>
    </source>
</evidence>
<dbReference type="PANTHER" id="PTHR23309">
    <property type="entry name" value="3-HYDROXYACYL-COA DEHYROGENASE"/>
    <property type="match status" value="1"/>
</dbReference>
<dbReference type="Pfam" id="PF02737">
    <property type="entry name" value="3HCDH_N"/>
    <property type="match status" value="2"/>
</dbReference>
<dbReference type="InterPro" id="IPR006176">
    <property type="entry name" value="3-OHacyl-CoA_DH_NAD-bd"/>
</dbReference>
<protein>
    <submittedName>
        <fullName evidence="6">3-hydroxyacyl-CoA dehydrogenase</fullName>
        <ecNumber evidence="6">1.1.1.35</ecNumber>
    </submittedName>
</protein>
<dbReference type="Pfam" id="PF00378">
    <property type="entry name" value="ECH_1"/>
    <property type="match status" value="1"/>
</dbReference>
<dbReference type="Gene3D" id="3.40.50.720">
    <property type="entry name" value="NAD(P)-binding Rossmann-like Domain"/>
    <property type="match status" value="2"/>
</dbReference>
<feature type="domain" description="3-hydroxyacyl-CoA dehydrogenase NAD binding" evidence="5">
    <location>
        <begin position="284"/>
        <end position="369"/>
    </location>
</feature>
<feature type="domain" description="3-hydroxyacyl-CoA dehydrogenase NAD binding" evidence="5">
    <location>
        <begin position="392"/>
        <end position="438"/>
    </location>
</feature>
<dbReference type="PANTHER" id="PTHR23309:SF51">
    <property type="entry name" value="3-HYDROXYACYL-COA DEHYDROGENASE-RELATED"/>
    <property type="match status" value="1"/>
</dbReference>
<dbReference type="GO" id="GO:0016829">
    <property type="term" value="F:lyase activity"/>
    <property type="evidence" value="ECO:0007669"/>
    <property type="project" value="UniProtKB-KW"/>
</dbReference>
<dbReference type="EC" id="1.1.1.35" evidence="6"/>
<dbReference type="SUPFAM" id="SSF51735">
    <property type="entry name" value="NAD(P)-binding Rossmann-fold domains"/>
    <property type="match status" value="1"/>
</dbReference>
<keyword evidence="2" id="KW-0456">Lyase</keyword>
<dbReference type="SUPFAM" id="SSF52096">
    <property type="entry name" value="ClpP/crotonase"/>
    <property type="match status" value="1"/>
</dbReference>
<comment type="catalytic activity">
    <reaction evidence="4">
        <text>a (3S)-3-hydroxyacyl-CoA + NAD(+) = a 3-oxoacyl-CoA + NADH + H(+)</text>
        <dbReference type="Rhea" id="RHEA:22432"/>
        <dbReference type="ChEBI" id="CHEBI:15378"/>
        <dbReference type="ChEBI" id="CHEBI:57318"/>
        <dbReference type="ChEBI" id="CHEBI:57540"/>
        <dbReference type="ChEBI" id="CHEBI:57945"/>
        <dbReference type="ChEBI" id="CHEBI:90726"/>
        <dbReference type="EC" id="1.1.1.35"/>
    </reaction>
</comment>
<evidence type="ECO:0000256" key="1">
    <source>
        <dbReference type="ARBA" id="ARBA00023235"/>
    </source>
</evidence>
<dbReference type="EMBL" id="CP015093">
    <property type="protein sequence ID" value="APZ51270.1"/>
    <property type="molecule type" value="Genomic_DNA"/>
</dbReference>
<name>A0A1P8UPF3_9RHOB</name>
<evidence type="ECO:0000256" key="2">
    <source>
        <dbReference type="ARBA" id="ARBA00023239"/>
    </source>
</evidence>
<keyword evidence="3" id="KW-0511">Multifunctional enzyme</keyword>
<keyword evidence="7" id="KW-1185">Reference proteome</keyword>
<dbReference type="GO" id="GO:0070403">
    <property type="term" value="F:NAD+ binding"/>
    <property type="evidence" value="ECO:0007669"/>
    <property type="project" value="InterPro"/>
</dbReference>
<dbReference type="GO" id="GO:0003857">
    <property type="term" value="F:(3S)-3-hydroxyacyl-CoA dehydrogenase (NAD+) activity"/>
    <property type="evidence" value="ECO:0007669"/>
    <property type="project" value="UniProtKB-EC"/>
</dbReference>
<dbReference type="Gene3D" id="1.10.1040.50">
    <property type="match status" value="1"/>
</dbReference>
<dbReference type="KEGG" id="paby:Ga0080574_TMP936"/>
<proteinExistence type="predicted"/>
<dbReference type="Proteomes" id="UP000187059">
    <property type="component" value="Chromosome"/>
</dbReference>
<dbReference type="InterPro" id="IPR036291">
    <property type="entry name" value="NAD(P)-bd_dom_sf"/>
</dbReference>
<dbReference type="STRING" id="1250539.Ga0080574_TMP936"/>
<evidence type="ECO:0000313" key="6">
    <source>
        <dbReference type="EMBL" id="APZ51270.1"/>
    </source>
</evidence>